<dbReference type="EMBL" id="CAJOBJ010080512">
    <property type="protein sequence ID" value="CAF4498871.1"/>
    <property type="molecule type" value="Genomic_DNA"/>
</dbReference>
<proteinExistence type="predicted"/>
<sequence length="66" mass="7719">MINTQKLTALAFAFYDGYRSKERAKGQRSNEEHLTLSDDQEKQKITDIPTPIEFLSYIFYFHGICV</sequence>
<dbReference type="Proteomes" id="UP000681720">
    <property type="component" value="Unassembled WGS sequence"/>
</dbReference>
<evidence type="ECO:0000313" key="2">
    <source>
        <dbReference type="Proteomes" id="UP000681720"/>
    </source>
</evidence>
<feature type="non-terminal residue" evidence="1">
    <location>
        <position position="66"/>
    </location>
</feature>
<reference evidence="1" key="1">
    <citation type="submission" date="2021-02" db="EMBL/GenBank/DDBJ databases">
        <authorList>
            <person name="Nowell W R."/>
        </authorList>
    </citation>
    <scope>NUCLEOTIDE SEQUENCE</scope>
</reference>
<gene>
    <name evidence="1" type="ORF">GIL414_LOCUS34611</name>
</gene>
<dbReference type="AlphaFoldDB" id="A0A8S2XHT7"/>
<name>A0A8S2XHT7_9BILA</name>
<protein>
    <submittedName>
        <fullName evidence="1">Uncharacterized protein</fullName>
    </submittedName>
</protein>
<evidence type="ECO:0000313" key="1">
    <source>
        <dbReference type="EMBL" id="CAF4498871.1"/>
    </source>
</evidence>
<accession>A0A8S2XHT7</accession>
<organism evidence="1 2">
    <name type="scientific">Rotaria magnacalcarata</name>
    <dbReference type="NCBI Taxonomy" id="392030"/>
    <lineage>
        <taxon>Eukaryota</taxon>
        <taxon>Metazoa</taxon>
        <taxon>Spiralia</taxon>
        <taxon>Gnathifera</taxon>
        <taxon>Rotifera</taxon>
        <taxon>Eurotatoria</taxon>
        <taxon>Bdelloidea</taxon>
        <taxon>Philodinida</taxon>
        <taxon>Philodinidae</taxon>
        <taxon>Rotaria</taxon>
    </lineage>
</organism>
<comment type="caution">
    <text evidence="1">The sequence shown here is derived from an EMBL/GenBank/DDBJ whole genome shotgun (WGS) entry which is preliminary data.</text>
</comment>